<dbReference type="EC" id="3.1.-.-" evidence="5"/>
<proteinExistence type="inferred from homology"/>
<keyword evidence="9" id="KW-1185">Reference proteome</keyword>
<evidence type="ECO:0000256" key="3">
    <source>
        <dbReference type="ARBA" id="ARBA00022722"/>
    </source>
</evidence>
<dbReference type="PANTHER" id="PTHR33317:SF4">
    <property type="entry name" value="POLYNUCLEOTIDYL TRANSFERASE, RIBONUCLEASE H-LIKE SUPERFAMILY PROTEIN"/>
    <property type="match status" value="1"/>
</dbReference>
<feature type="domain" description="YqgF/RNase H-like" evidence="7">
    <location>
        <begin position="9"/>
        <end position="106"/>
    </location>
</feature>
<sequence length="158" mass="16280">MNDHAPRRGVRLGVDVGKARVGIARSDPAGILAVPVESAPRAEALNRLVSLAGEYEALEVVVGKPISLSGSHTASTEDAESFAAELAGKLDCPVRLVDERLTTVQASAVLRGRGHSAKNQRSVIDQASAVIILQHSLDSEAGSSVAPDDAVGRPEGGS</sequence>
<comment type="similarity">
    <text evidence="5">Belongs to the YqgF HJR family.</text>
</comment>
<dbReference type="KEGG" id="psai:C3B54_111112"/>
<dbReference type="Pfam" id="PF03652">
    <property type="entry name" value="RuvX"/>
    <property type="match status" value="1"/>
</dbReference>
<keyword evidence="3 5" id="KW-0540">Nuclease</keyword>
<reference evidence="8 9" key="1">
    <citation type="submission" date="2018-02" db="EMBL/GenBank/DDBJ databases">
        <title>Complete genome of the streamlined marine actinobacterium Pontimonas salivibrio CL-TW6 adapted to coastal planktonic lifestype.</title>
        <authorList>
            <person name="Cho B.C."/>
            <person name="Hardies S.C."/>
            <person name="Jang G.I."/>
            <person name="Hwang C.Y."/>
        </authorList>
    </citation>
    <scope>NUCLEOTIDE SEQUENCE [LARGE SCALE GENOMIC DNA]</scope>
    <source>
        <strain evidence="8 9">CL-TW6</strain>
    </source>
</reference>
<keyword evidence="2 5" id="KW-0690">Ribosome biogenesis</keyword>
<dbReference type="EMBL" id="CP026923">
    <property type="protein sequence ID" value="AVG24077.1"/>
    <property type="molecule type" value="Genomic_DNA"/>
</dbReference>
<feature type="region of interest" description="Disordered" evidence="6">
    <location>
        <begin position="139"/>
        <end position="158"/>
    </location>
</feature>
<comment type="function">
    <text evidence="5">Could be a nuclease involved in processing of the 5'-end of pre-16S rRNA.</text>
</comment>
<dbReference type="SUPFAM" id="SSF53098">
    <property type="entry name" value="Ribonuclease H-like"/>
    <property type="match status" value="1"/>
</dbReference>
<evidence type="ECO:0000256" key="1">
    <source>
        <dbReference type="ARBA" id="ARBA00022490"/>
    </source>
</evidence>
<organism evidence="8 9">
    <name type="scientific">Pontimonas salivibrio</name>
    <dbReference type="NCBI Taxonomy" id="1159327"/>
    <lineage>
        <taxon>Bacteria</taxon>
        <taxon>Bacillati</taxon>
        <taxon>Actinomycetota</taxon>
        <taxon>Actinomycetes</taxon>
        <taxon>Micrococcales</taxon>
        <taxon>Microbacteriaceae</taxon>
        <taxon>Pontimonas</taxon>
    </lineage>
</organism>
<keyword evidence="4 5" id="KW-0378">Hydrolase</keyword>
<evidence type="ECO:0000256" key="2">
    <source>
        <dbReference type="ARBA" id="ARBA00022517"/>
    </source>
</evidence>
<dbReference type="RefSeq" id="WP_104913608.1">
    <property type="nucleotide sequence ID" value="NZ_CP026923.1"/>
</dbReference>
<dbReference type="GO" id="GO:0004518">
    <property type="term" value="F:nuclease activity"/>
    <property type="evidence" value="ECO:0007669"/>
    <property type="project" value="UniProtKB-KW"/>
</dbReference>
<dbReference type="OrthoDB" id="9790539at2"/>
<protein>
    <recommendedName>
        <fullName evidence="5">Putative pre-16S rRNA nuclease</fullName>
        <ecNumber evidence="5">3.1.-.-</ecNumber>
    </recommendedName>
</protein>
<dbReference type="InterPro" id="IPR037027">
    <property type="entry name" value="YqgF/RNaseH-like_dom_sf"/>
</dbReference>
<dbReference type="Proteomes" id="UP000243077">
    <property type="component" value="Chromosome"/>
</dbReference>
<evidence type="ECO:0000256" key="5">
    <source>
        <dbReference type="HAMAP-Rule" id="MF_00651"/>
    </source>
</evidence>
<gene>
    <name evidence="8" type="ORF">C3B54_111112</name>
</gene>
<evidence type="ECO:0000259" key="7">
    <source>
        <dbReference type="SMART" id="SM00732"/>
    </source>
</evidence>
<comment type="subcellular location">
    <subcellularLocation>
        <location evidence="5">Cytoplasm</location>
    </subcellularLocation>
</comment>
<dbReference type="InterPro" id="IPR012337">
    <property type="entry name" value="RNaseH-like_sf"/>
</dbReference>
<evidence type="ECO:0000256" key="6">
    <source>
        <dbReference type="SAM" id="MobiDB-lite"/>
    </source>
</evidence>
<evidence type="ECO:0000256" key="4">
    <source>
        <dbReference type="ARBA" id="ARBA00022801"/>
    </source>
</evidence>
<dbReference type="GO" id="GO:0016788">
    <property type="term" value="F:hydrolase activity, acting on ester bonds"/>
    <property type="evidence" value="ECO:0007669"/>
    <property type="project" value="UniProtKB-UniRule"/>
</dbReference>
<evidence type="ECO:0000313" key="8">
    <source>
        <dbReference type="EMBL" id="AVG24077.1"/>
    </source>
</evidence>
<dbReference type="CDD" id="cd16964">
    <property type="entry name" value="YqgF"/>
    <property type="match status" value="1"/>
</dbReference>
<dbReference type="SMART" id="SM00732">
    <property type="entry name" value="YqgFc"/>
    <property type="match status" value="1"/>
</dbReference>
<dbReference type="InterPro" id="IPR006641">
    <property type="entry name" value="YqgF/RNaseH-like_dom"/>
</dbReference>
<evidence type="ECO:0000313" key="9">
    <source>
        <dbReference type="Proteomes" id="UP000243077"/>
    </source>
</evidence>
<accession>A0A2L2BR19</accession>
<dbReference type="PANTHER" id="PTHR33317">
    <property type="entry name" value="POLYNUCLEOTIDYL TRANSFERASE, RIBONUCLEASE H-LIKE SUPERFAMILY PROTEIN"/>
    <property type="match status" value="1"/>
</dbReference>
<keyword evidence="1 5" id="KW-0963">Cytoplasm</keyword>
<dbReference type="InterPro" id="IPR005227">
    <property type="entry name" value="YqgF"/>
</dbReference>
<dbReference type="HAMAP" id="MF_00651">
    <property type="entry name" value="Nuclease_YqgF"/>
    <property type="match status" value="1"/>
</dbReference>
<dbReference type="GO" id="GO:0000967">
    <property type="term" value="P:rRNA 5'-end processing"/>
    <property type="evidence" value="ECO:0007669"/>
    <property type="project" value="UniProtKB-UniRule"/>
</dbReference>
<dbReference type="AlphaFoldDB" id="A0A2L2BR19"/>
<dbReference type="GO" id="GO:0005829">
    <property type="term" value="C:cytosol"/>
    <property type="evidence" value="ECO:0007669"/>
    <property type="project" value="TreeGrafter"/>
</dbReference>
<name>A0A2L2BR19_9MICO</name>
<dbReference type="Gene3D" id="3.30.420.140">
    <property type="entry name" value="YqgF/RNase H-like domain"/>
    <property type="match status" value="1"/>
</dbReference>
<dbReference type="NCBIfam" id="TIGR00250">
    <property type="entry name" value="RNAse_H_YqgF"/>
    <property type="match status" value="1"/>
</dbReference>